<dbReference type="RefSeq" id="WP_338047246.1">
    <property type="nucleotide sequence ID" value="NZ_JAFBFI010000019.1"/>
</dbReference>
<evidence type="ECO:0000256" key="1">
    <source>
        <dbReference type="ARBA" id="ARBA00009437"/>
    </source>
</evidence>
<evidence type="ECO:0000313" key="6">
    <source>
        <dbReference type="Proteomes" id="UP000823486"/>
    </source>
</evidence>
<reference evidence="5 6" key="1">
    <citation type="submission" date="2021-01" db="EMBL/GenBank/DDBJ databases">
        <title>Genomic Encyclopedia of Type Strains, Phase IV (KMG-IV): sequencing the most valuable type-strain genomes for metagenomic binning, comparative biology and taxonomic classification.</title>
        <authorList>
            <person name="Goeker M."/>
        </authorList>
    </citation>
    <scope>NUCLEOTIDE SEQUENCE [LARGE SCALE GENOMIC DNA]</scope>
    <source>
        <strain evidence="5 6">DSM 105482</strain>
    </source>
</reference>
<feature type="domain" description="LysR substrate-binding" evidence="4">
    <location>
        <begin position="1"/>
        <end position="180"/>
    </location>
</feature>
<accession>A0ABS2QN84</accession>
<protein>
    <submittedName>
        <fullName evidence="5">DNA-binding transcriptional LysR family regulator</fullName>
    </submittedName>
</protein>
<keyword evidence="5" id="KW-0238">DNA-binding</keyword>
<dbReference type="GO" id="GO:0003677">
    <property type="term" value="F:DNA binding"/>
    <property type="evidence" value="ECO:0007669"/>
    <property type="project" value="UniProtKB-KW"/>
</dbReference>
<dbReference type="SUPFAM" id="SSF53850">
    <property type="entry name" value="Periplasmic binding protein-like II"/>
    <property type="match status" value="1"/>
</dbReference>
<evidence type="ECO:0000256" key="3">
    <source>
        <dbReference type="ARBA" id="ARBA00023163"/>
    </source>
</evidence>
<proteinExistence type="inferred from homology"/>
<keyword evidence="2" id="KW-0805">Transcription regulation</keyword>
<evidence type="ECO:0000256" key="2">
    <source>
        <dbReference type="ARBA" id="ARBA00023015"/>
    </source>
</evidence>
<name>A0ABS2QN84_9BACI</name>
<dbReference type="CDD" id="cd05466">
    <property type="entry name" value="PBP2_LTTR_substrate"/>
    <property type="match status" value="1"/>
</dbReference>
<dbReference type="Proteomes" id="UP000823486">
    <property type="component" value="Unassembled WGS sequence"/>
</dbReference>
<comment type="similarity">
    <text evidence="1">Belongs to the LysR transcriptional regulatory family.</text>
</comment>
<evidence type="ECO:0000313" key="5">
    <source>
        <dbReference type="EMBL" id="MBM7694214.1"/>
    </source>
</evidence>
<dbReference type="PANTHER" id="PTHR30126:SF64">
    <property type="entry name" value="HTH-TYPE TRANSCRIPTIONAL REGULATOR CITR"/>
    <property type="match status" value="1"/>
</dbReference>
<dbReference type="InterPro" id="IPR005119">
    <property type="entry name" value="LysR_subst-bd"/>
</dbReference>
<dbReference type="EMBL" id="JAFBFI010000019">
    <property type="protein sequence ID" value="MBM7694214.1"/>
    <property type="molecule type" value="Genomic_DNA"/>
</dbReference>
<sequence>MPAILHQYMAVHNDIEIEVQVLESREISGSILAGNADLGLSRLHIQHPELVIRPLYQDMVIMVVPHDGGDSESSPPLDAEEILANQILITHNHPEYWDDLLRNLRQYTRLRTMVVSEVHVTKRFIEEGLGVSFLPISTVRRELLEGRLLEVDFRLFPLPIARTYVIMKYEHSIQKHFLDFLGKFRLP</sequence>
<dbReference type="Gene3D" id="3.40.190.290">
    <property type="match status" value="1"/>
</dbReference>
<organism evidence="5 6">
    <name type="scientific">Peribacillus deserti</name>
    <dbReference type="NCBI Taxonomy" id="673318"/>
    <lineage>
        <taxon>Bacteria</taxon>
        <taxon>Bacillati</taxon>
        <taxon>Bacillota</taxon>
        <taxon>Bacilli</taxon>
        <taxon>Bacillales</taxon>
        <taxon>Bacillaceae</taxon>
        <taxon>Peribacillus</taxon>
    </lineage>
</organism>
<gene>
    <name evidence="5" type="ORF">JOC77_003658</name>
</gene>
<dbReference type="PANTHER" id="PTHR30126">
    <property type="entry name" value="HTH-TYPE TRANSCRIPTIONAL REGULATOR"/>
    <property type="match status" value="1"/>
</dbReference>
<evidence type="ECO:0000259" key="4">
    <source>
        <dbReference type="Pfam" id="PF03466"/>
    </source>
</evidence>
<keyword evidence="6" id="KW-1185">Reference proteome</keyword>
<keyword evidence="3" id="KW-0804">Transcription</keyword>
<comment type="caution">
    <text evidence="5">The sequence shown here is derived from an EMBL/GenBank/DDBJ whole genome shotgun (WGS) entry which is preliminary data.</text>
</comment>
<dbReference type="Pfam" id="PF03466">
    <property type="entry name" value="LysR_substrate"/>
    <property type="match status" value="1"/>
</dbReference>